<proteinExistence type="predicted"/>
<dbReference type="Proteomes" id="UP001642260">
    <property type="component" value="Unassembled WGS sequence"/>
</dbReference>
<evidence type="ECO:0000313" key="2">
    <source>
        <dbReference type="EMBL" id="CAH8343310.1"/>
    </source>
</evidence>
<keyword evidence="3" id="KW-1185">Reference proteome</keyword>
<accession>A0ABC8JVF1</accession>
<name>A0ABC8JVF1_ERUVS</name>
<feature type="compositionally biased region" description="Polar residues" evidence="1">
    <location>
        <begin position="118"/>
        <end position="127"/>
    </location>
</feature>
<reference evidence="2 3" key="1">
    <citation type="submission" date="2022-03" db="EMBL/GenBank/DDBJ databases">
        <authorList>
            <person name="Macdonald S."/>
            <person name="Ahmed S."/>
            <person name="Newling K."/>
        </authorList>
    </citation>
    <scope>NUCLEOTIDE SEQUENCE [LARGE SCALE GENOMIC DNA]</scope>
</reference>
<protein>
    <submittedName>
        <fullName evidence="2">Uncharacterized protein</fullName>
    </submittedName>
</protein>
<gene>
    <name evidence="2" type="ORF">ERUC_LOCUS16065</name>
</gene>
<feature type="region of interest" description="Disordered" evidence="1">
    <location>
        <begin position="98"/>
        <end position="127"/>
    </location>
</feature>
<sequence>MDLDEDHLPIYPSIATLDIHGVEADPNLVVTALIPLESQPQPGWGVWPDVSVNDEISYMEQLIADCQPFTKTMWPGGDTSEPFITFPSIVKIIPPKNCTTRSRKPQGKNLKLRHSNKKTTSSRQQRRISTYFSRAQAQNSQHEQILGILSDISSNYSKLHKEYQSLRK</sequence>
<dbReference type="AlphaFoldDB" id="A0ABC8JVF1"/>
<comment type="caution">
    <text evidence="2">The sequence shown here is derived from an EMBL/GenBank/DDBJ whole genome shotgun (WGS) entry which is preliminary data.</text>
</comment>
<feature type="compositionally biased region" description="Basic residues" evidence="1">
    <location>
        <begin position="101"/>
        <end position="117"/>
    </location>
</feature>
<evidence type="ECO:0000313" key="3">
    <source>
        <dbReference type="Proteomes" id="UP001642260"/>
    </source>
</evidence>
<dbReference type="EMBL" id="CAKOAT010151154">
    <property type="protein sequence ID" value="CAH8343310.1"/>
    <property type="molecule type" value="Genomic_DNA"/>
</dbReference>
<organism evidence="2 3">
    <name type="scientific">Eruca vesicaria subsp. sativa</name>
    <name type="common">Garden rocket</name>
    <name type="synonym">Eruca sativa</name>
    <dbReference type="NCBI Taxonomy" id="29727"/>
    <lineage>
        <taxon>Eukaryota</taxon>
        <taxon>Viridiplantae</taxon>
        <taxon>Streptophyta</taxon>
        <taxon>Embryophyta</taxon>
        <taxon>Tracheophyta</taxon>
        <taxon>Spermatophyta</taxon>
        <taxon>Magnoliopsida</taxon>
        <taxon>eudicotyledons</taxon>
        <taxon>Gunneridae</taxon>
        <taxon>Pentapetalae</taxon>
        <taxon>rosids</taxon>
        <taxon>malvids</taxon>
        <taxon>Brassicales</taxon>
        <taxon>Brassicaceae</taxon>
        <taxon>Brassiceae</taxon>
        <taxon>Eruca</taxon>
    </lineage>
</organism>
<evidence type="ECO:0000256" key="1">
    <source>
        <dbReference type="SAM" id="MobiDB-lite"/>
    </source>
</evidence>